<feature type="compositionally biased region" description="Basic and acidic residues" evidence="1">
    <location>
        <begin position="131"/>
        <end position="179"/>
    </location>
</feature>
<keyword evidence="3" id="KW-1185">Reference proteome</keyword>
<reference evidence="2" key="1">
    <citation type="submission" date="2020-09" db="EMBL/GenBank/DDBJ databases">
        <authorList>
            <person name="Kikuchi T."/>
        </authorList>
    </citation>
    <scope>NUCLEOTIDE SEQUENCE</scope>
    <source>
        <strain evidence="2">SH1</strain>
    </source>
</reference>
<accession>A0A811LNG9</accession>
<name>A0A811LNG9_9BILA</name>
<feature type="compositionally biased region" description="Basic and acidic residues" evidence="1">
    <location>
        <begin position="67"/>
        <end position="89"/>
    </location>
</feature>
<dbReference type="EMBL" id="CAJFCW020000006">
    <property type="protein sequence ID" value="CAG9124781.1"/>
    <property type="molecule type" value="Genomic_DNA"/>
</dbReference>
<evidence type="ECO:0000256" key="1">
    <source>
        <dbReference type="SAM" id="MobiDB-lite"/>
    </source>
</evidence>
<evidence type="ECO:0000313" key="2">
    <source>
        <dbReference type="EMBL" id="CAD5228636.1"/>
    </source>
</evidence>
<dbReference type="AlphaFoldDB" id="A0A811LNG9"/>
<protein>
    <submittedName>
        <fullName evidence="2">Uncharacterized protein</fullName>
    </submittedName>
</protein>
<dbReference type="Proteomes" id="UP000783686">
    <property type="component" value="Unassembled WGS sequence"/>
</dbReference>
<evidence type="ECO:0000313" key="3">
    <source>
        <dbReference type="Proteomes" id="UP000614601"/>
    </source>
</evidence>
<comment type="caution">
    <text evidence="2">The sequence shown here is derived from an EMBL/GenBank/DDBJ whole genome shotgun (WGS) entry which is preliminary data.</text>
</comment>
<feature type="region of interest" description="Disordered" evidence="1">
    <location>
        <begin position="1"/>
        <end position="103"/>
    </location>
</feature>
<dbReference type="Proteomes" id="UP000614601">
    <property type="component" value="Unassembled WGS sequence"/>
</dbReference>
<sequence>MGNDENNDQGRGRKPGKFKSFFGLFGRRNSEDARTEARSPRAHTQSPASPASGTVRPKSVRARSHGTSREKPTTREGKRLSDRNDKNDNNEFDIENIMKEEKTQQNILKEKDIERFIQIGRRIIDEELVKQTEEEEAKKREQIAQMDEEAKNGKLDLKVKIRPEPVDEKTKDREEKSNVKTETSVVKSLEKVGPPSDCNGVQYAVEYRVVQGKVVTRYVPKKQ</sequence>
<gene>
    <name evidence="2" type="ORF">BOKJ2_LOCUS12777</name>
</gene>
<proteinExistence type="predicted"/>
<feature type="compositionally biased region" description="Polar residues" evidence="1">
    <location>
        <begin position="42"/>
        <end position="52"/>
    </location>
</feature>
<feature type="region of interest" description="Disordered" evidence="1">
    <location>
        <begin position="131"/>
        <end position="194"/>
    </location>
</feature>
<dbReference type="EMBL" id="CAJFDH010000006">
    <property type="protein sequence ID" value="CAD5228636.1"/>
    <property type="molecule type" value="Genomic_DNA"/>
</dbReference>
<organism evidence="2 3">
    <name type="scientific">Bursaphelenchus okinawaensis</name>
    <dbReference type="NCBI Taxonomy" id="465554"/>
    <lineage>
        <taxon>Eukaryota</taxon>
        <taxon>Metazoa</taxon>
        <taxon>Ecdysozoa</taxon>
        <taxon>Nematoda</taxon>
        <taxon>Chromadorea</taxon>
        <taxon>Rhabditida</taxon>
        <taxon>Tylenchina</taxon>
        <taxon>Tylenchomorpha</taxon>
        <taxon>Aphelenchoidea</taxon>
        <taxon>Aphelenchoididae</taxon>
        <taxon>Bursaphelenchus</taxon>
    </lineage>
</organism>
<feature type="compositionally biased region" description="Basic and acidic residues" evidence="1">
    <location>
        <begin position="28"/>
        <end position="39"/>
    </location>
</feature>